<keyword evidence="1" id="KW-0521">NADP</keyword>
<dbReference type="OrthoDB" id="203908at2759"/>
<dbReference type="InterPro" id="IPR013149">
    <property type="entry name" value="ADH-like_C"/>
</dbReference>
<dbReference type="STRING" id="763665.A0A2G5BHB2"/>
<dbReference type="PROSITE" id="PS01162">
    <property type="entry name" value="QOR_ZETA_CRYSTAL"/>
    <property type="match status" value="1"/>
</dbReference>
<dbReference type="CDD" id="cd20263">
    <property type="entry name" value="Complex1_LYR_NDUFB9_LYRM3"/>
    <property type="match status" value="1"/>
</dbReference>
<name>A0A2G5BHB2_COERN</name>
<keyword evidence="5" id="KW-1185">Reference proteome</keyword>
<dbReference type="InterPro" id="IPR013154">
    <property type="entry name" value="ADH-like_N"/>
</dbReference>
<dbReference type="InterPro" id="IPR008011">
    <property type="entry name" value="Complex1_LYR_dom"/>
</dbReference>
<dbReference type="SUPFAM" id="SSF50129">
    <property type="entry name" value="GroES-like"/>
    <property type="match status" value="1"/>
</dbReference>
<dbReference type="Pfam" id="PF00107">
    <property type="entry name" value="ADH_zinc_N"/>
    <property type="match status" value="1"/>
</dbReference>
<organism evidence="4 5">
    <name type="scientific">Coemansia reversa (strain ATCC 12441 / NRRL 1564)</name>
    <dbReference type="NCBI Taxonomy" id="763665"/>
    <lineage>
        <taxon>Eukaryota</taxon>
        <taxon>Fungi</taxon>
        <taxon>Fungi incertae sedis</taxon>
        <taxon>Zoopagomycota</taxon>
        <taxon>Kickxellomycotina</taxon>
        <taxon>Kickxellomycetes</taxon>
        <taxon>Kickxellales</taxon>
        <taxon>Kickxellaceae</taxon>
        <taxon>Coemansia</taxon>
    </lineage>
</organism>
<evidence type="ECO:0000313" key="4">
    <source>
        <dbReference type="EMBL" id="PIA18393.1"/>
    </source>
</evidence>
<dbReference type="GO" id="GO:0016651">
    <property type="term" value="F:oxidoreductase activity, acting on NAD(P)H"/>
    <property type="evidence" value="ECO:0007669"/>
    <property type="project" value="TreeGrafter"/>
</dbReference>
<dbReference type="AlphaFoldDB" id="A0A2G5BHB2"/>
<sequence>MSAHRNHVRSLYKRALNTSLDWYPNRLTWRPIALQIRAEFEANRREASPVRIQQLLRETEDVLEEYRHPLPYKYPTAPGGSKYERNQWFEDNQTIYVSSVCPAMGPKQMKAVLQNKVGGAEELYIGMTEKPEPAPNELLVEVHYFALNRMDILQREGRYPLPPQAGPILGVEMSGVVVAVGEQTHRFKVGDQVFGLMYGGAYAQYATIDEESALPLGALSMDVAASLLECWYTAYQAVHYIGNLQRGEDILIHAAAGGVGTAAIQLARLAGARRIFVTARDTEKLEYCSRMGATHLVNYHEQRFADVVCRETDGRGVDVICDFLLASFFNDNVKALAVDGRLSLQGAMGGTMVEEANLGPVLFKRLRIEGSTLRSRSLTYQRELCKRFSSDVLPQIEAGEIDWHIHREFDWEDIIDAHCLMEDAGFTGKLVVRVTDNS</sequence>
<dbReference type="InterPro" id="IPR045292">
    <property type="entry name" value="Complex1_LYR_NDUFB9_LYRM3"/>
</dbReference>
<dbReference type="PANTHER" id="PTHR48106">
    <property type="entry name" value="QUINONE OXIDOREDUCTASE PIG3-RELATED"/>
    <property type="match status" value="1"/>
</dbReference>
<evidence type="ECO:0000259" key="3">
    <source>
        <dbReference type="SMART" id="SM00829"/>
    </source>
</evidence>
<dbReference type="InterPro" id="IPR036291">
    <property type="entry name" value="NAD(P)-bd_dom_sf"/>
</dbReference>
<dbReference type="Gene3D" id="3.40.50.720">
    <property type="entry name" value="NAD(P)-binding Rossmann-like Domain"/>
    <property type="match status" value="1"/>
</dbReference>
<dbReference type="CDD" id="cd05276">
    <property type="entry name" value="p53_inducible_oxidoreductase"/>
    <property type="match status" value="1"/>
</dbReference>
<dbReference type="GO" id="GO:0008270">
    <property type="term" value="F:zinc ion binding"/>
    <property type="evidence" value="ECO:0007669"/>
    <property type="project" value="InterPro"/>
</dbReference>
<dbReference type="NCBIfam" id="TIGR02824">
    <property type="entry name" value="quinone_pig3"/>
    <property type="match status" value="1"/>
</dbReference>
<dbReference type="Pfam" id="PF08240">
    <property type="entry name" value="ADH_N"/>
    <property type="match status" value="1"/>
</dbReference>
<dbReference type="InterPro" id="IPR014189">
    <property type="entry name" value="Quinone_OxRdtase_PIG3"/>
</dbReference>
<reference evidence="4 5" key="1">
    <citation type="journal article" date="2015" name="Genome Biol. Evol.">
        <title>Phylogenomic analyses indicate that early fungi evolved digesting cell walls of algal ancestors of land plants.</title>
        <authorList>
            <person name="Chang Y."/>
            <person name="Wang S."/>
            <person name="Sekimoto S."/>
            <person name="Aerts A.L."/>
            <person name="Choi C."/>
            <person name="Clum A."/>
            <person name="LaButti K.M."/>
            <person name="Lindquist E.A."/>
            <person name="Yee Ngan C."/>
            <person name="Ohm R.A."/>
            <person name="Salamov A.A."/>
            <person name="Grigoriev I.V."/>
            <person name="Spatafora J.W."/>
            <person name="Berbee M.L."/>
        </authorList>
    </citation>
    <scope>NUCLEOTIDE SEQUENCE [LARGE SCALE GENOMIC DNA]</scope>
    <source>
        <strain evidence="4 5">NRRL 1564</strain>
    </source>
</reference>
<feature type="domain" description="Enoyl reductase (ER)" evidence="3">
    <location>
        <begin position="118"/>
        <end position="432"/>
    </location>
</feature>
<gene>
    <name evidence="4" type="ORF">COEREDRAFT_6627</name>
</gene>
<protein>
    <submittedName>
        <fullName evidence="4">Quinone oxidoreductase putative</fullName>
    </submittedName>
</protein>
<keyword evidence="2" id="KW-0560">Oxidoreductase</keyword>
<dbReference type="PANTHER" id="PTHR48106:SF18">
    <property type="entry name" value="QUINONE OXIDOREDUCTASE PIG3"/>
    <property type="match status" value="1"/>
</dbReference>
<dbReference type="InterPro" id="IPR011032">
    <property type="entry name" value="GroES-like_sf"/>
</dbReference>
<dbReference type="GO" id="GO:0070402">
    <property type="term" value="F:NADPH binding"/>
    <property type="evidence" value="ECO:0007669"/>
    <property type="project" value="TreeGrafter"/>
</dbReference>
<dbReference type="Pfam" id="PF05347">
    <property type="entry name" value="Complex1_LYR"/>
    <property type="match status" value="1"/>
</dbReference>
<evidence type="ECO:0000313" key="5">
    <source>
        <dbReference type="Proteomes" id="UP000242474"/>
    </source>
</evidence>
<dbReference type="Gene3D" id="3.90.180.10">
    <property type="entry name" value="Medium-chain alcohol dehydrogenases, catalytic domain"/>
    <property type="match status" value="1"/>
</dbReference>
<dbReference type="SMART" id="SM00829">
    <property type="entry name" value="PKS_ER"/>
    <property type="match status" value="1"/>
</dbReference>
<dbReference type="SUPFAM" id="SSF51735">
    <property type="entry name" value="NAD(P)-binding Rossmann-fold domains"/>
    <property type="match status" value="1"/>
</dbReference>
<dbReference type="InterPro" id="IPR002364">
    <property type="entry name" value="Quin_OxRdtase/zeta-crystal_CS"/>
</dbReference>
<evidence type="ECO:0000256" key="2">
    <source>
        <dbReference type="ARBA" id="ARBA00023002"/>
    </source>
</evidence>
<proteinExistence type="predicted"/>
<dbReference type="Proteomes" id="UP000242474">
    <property type="component" value="Unassembled WGS sequence"/>
</dbReference>
<evidence type="ECO:0000256" key="1">
    <source>
        <dbReference type="ARBA" id="ARBA00022857"/>
    </source>
</evidence>
<dbReference type="EMBL" id="KZ303490">
    <property type="protein sequence ID" value="PIA18393.1"/>
    <property type="molecule type" value="Genomic_DNA"/>
</dbReference>
<accession>A0A2G5BHB2</accession>
<dbReference type="InterPro" id="IPR020843">
    <property type="entry name" value="ER"/>
</dbReference>